<evidence type="ECO:0000313" key="2">
    <source>
        <dbReference type="EMBL" id="PGH26691.1"/>
    </source>
</evidence>
<name>A0A2B7Z049_POLH7</name>
<protein>
    <submittedName>
        <fullName evidence="2">Uncharacterized protein</fullName>
    </submittedName>
</protein>
<accession>A0A2B7Z049</accession>
<dbReference type="Proteomes" id="UP000224634">
    <property type="component" value="Unassembled WGS sequence"/>
</dbReference>
<feature type="chain" id="PRO_5012405902" evidence="1">
    <location>
        <begin position="21"/>
        <end position="94"/>
    </location>
</feature>
<dbReference type="EMBL" id="PDNA01000014">
    <property type="protein sequence ID" value="PGH26691.1"/>
    <property type="molecule type" value="Genomic_DNA"/>
</dbReference>
<dbReference type="OrthoDB" id="4167026at2759"/>
<keyword evidence="1" id="KW-0732">Signal</keyword>
<keyword evidence="3" id="KW-1185">Reference proteome</keyword>
<dbReference type="AlphaFoldDB" id="A0A2B7Z049"/>
<reference evidence="2 3" key="1">
    <citation type="submission" date="2017-10" db="EMBL/GenBank/DDBJ databases">
        <title>Comparative genomics in systemic dimorphic fungi from Ajellomycetaceae.</title>
        <authorList>
            <person name="Munoz J.F."/>
            <person name="Mcewen J.G."/>
            <person name="Clay O.K."/>
            <person name="Cuomo C.A."/>
        </authorList>
    </citation>
    <scope>NUCLEOTIDE SEQUENCE [LARGE SCALE GENOMIC DNA]</scope>
    <source>
        <strain evidence="2 3">UAMH7299</strain>
    </source>
</reference>
<sequence length="94" mass="9937">MRFSTTALFAILGLTATATATAVGPICGDKSMLCCNYLQGDIPWSCYVNTEQINACTGSTTGYCCESYSLTPRGYTGENCTPIVPNDGCKTKKA</sequence>
<comment type="caution">
    <text evidence="2">The sequence shown here is derived from an EMBL/GenBank/DDBJ whole genome shotgun (WGS) entry which is preliminary data.</text>
</comment>
<organism evidence="2 3">
    <name type="scientific">Polytolypa hystricis (strain UAMH7299)</name>
    <dbReference type="NCBI Taxonomy" id="1447883"/>
    <lineage>
        <taxon>Eukaryota</taxon>
        <taxon>Fungi</taxon>
        <taxon>Dikarya</taxon>
        <taxon>Ascomycota</taxon>
        <taxon>Pezizomycotina</taxon>
        <taxon>Eurotiomycetes</taxon>
        <taxon>Eurotiomycetidae</taxon>
        <taxon>Onygenales</taxon>
        <taxon>Onygenales incertae sedis</taxon>
        <taxon>Polytolypa</taxon>
    </lineage>
</organism>
<feature type="signal peptide" evidence="1">
    <location>
        <begin position="1"/>
        <end position="20"/>
    </location>
</feature>
<gene>
    <name evidence="2" type="ORF">AJ80_01637</name>
</gene>
<evidence type="ECO:0000313" key="3">
    <source>
        <dbReference type="Proteomes" id="UP000224634"/>
    </source>
</evidence>
<proteinExistence type="predicted"/>
<evidence type="ECO:0000256" key="1">
    <source>
        <dbReference type="SAM" id="SignalP"/>
    </source>
</evidence>